<dbReference type="AlphaFoldDB" id="A0A6C0AEU6"/>
<name>A0A6C0AEU6_9ZZZZ</name>
<organism evidence="1">
    <name type="scientific">viral metagenome</name>
    <dbReference type="NCBI Taxonomy" id="1070528"/>
    <lineage>
        <taxon>unclassified sequences</taxon>
        <taxon>metagenomes</taxon>
        <taxon>organismal metagenomes</taxon>
    </lineage>
</organism>
<reference evidence="1" key="1">
    <citation type="journal article" date="2020" name="Nature">
        <title>Giant virus diversity and host interactions through global metagenomics.</title>
        <authorList>
            <person name="Schulz F."/>
            <person name="Roux S."/>
            <person name="Paez-Espino D."/>
            <person name="Jungbluth S."/>
            <person name="Walsh D.A."/>
            <person name="Denef V.J."/>
            <person name="McMahon K.D."/>
            <person name="Konstantinidis K.T."/>
            <person name="Eloe-Fadrosh E.A."/>
            <person name="Kyrpides N.C."/>
            <person name="Woyke T."/>
        </authorList>
    </citation>
    <scope>NUCLEOTIDE SEQUENCE</scope>
    <source>
        <strain evidence="1">GVMAG-S-1021933-23</strain>
    </source>
</reference>
<accession>A0A6C0AEU6</accession>
<evidence type="ECO:0000313" key="1">
    <source>
        <dbReference type="EMBL" id="QHS78268.1"/>
    </source>
</evidence>
<proteinExistence type="predicted"/>
<dbReference type="EMBL" id="MN740595">
    <property type="protein sequence ID" value="QHS78268.1"/>
    <property type="molecule type" value="Genomic_DNA"/>
</dbReference>
<sequence length="237" mass="28189">MTNNKNLVFEKIVGLGSTCYTKMQINMYSNPENPIYWVTKPGQSDIFDWLIIKDYSLLADAFNNDLKDIFEFDDLSIPENTAFVYNNKYHMNWKHLFDSLGDYGGEAIYDKKERLTKKLLFKFYPTLRSKIEYLRNKFLDLKNKNTIYLISTGNMDYHKTGVLFPKIEDLRKLRDSLIKMRGNNNFIILYIPMYKQYESEDNIFVYEDPLWCLDGGACKNGFEVYNKILEEFKINKY</sequence>
<evidence type="ECO:0008006" key="2">
    <source>
        <dbReference type="Google" id="ProtNLM"/>
    </source>
</evidence>
<protein>
    <recommendedName>
        <fullName evidence="2">Papain-like cysteine peptidase</fullName>
    </recommendedName>
</protein>